<dbReference type="Proteomes" id="UP001549251">
    <property type="component" value="Unassembled WGS sequence"/>
</dbReference>
<keyword evidence="1" id="KW-0732">Signal</keyword>
<protein>
    <recommendedName>
        <fullName evidence="4">DUF1579 domain-containing protein</fullName>
    </recommendedName>
</protein>
<dbReference type="EMBL" id="JBEPSD010000002">
    <property type="protein sequence ID" value="MET4570258.1"/>
    <property type="molecule type" value="Genomic_DNA"/>
</dbReference>
<accession>A0ABV2Q0B2</accession>
<evidence type="ECO:0008006" key="4">
    <source>
        <dbReference type="Google" id="ProtNLM"/>
    </source>
</evidence>
<evidence type="ECO:0000313" key="3">
    <source>
        <dbReference type="Proteomes" id="UP001549251"/>
    </source>
</evidence>
<keyword evidence="3" id="KW-1185">Reference proteome</keyword>
<dbReference type="RefSeq" id="WP_354550921.1">
    <property type="nucleotide sequence ID" value="NZ_JBEPSD010000002.1"/>
</dbReference>
<evidence type="ECO:0000256" key="1">
    <source>
        <dbReference type="SAM" id="SignalP"/>
    </source>
</evidence>
<feature type="signal peptide" evidence="1">
    <location>
        <begin position="1"/>
        <end position="27"/>
    </location>
</feature>
<reference evidence="2 3" key="1">
    <citation type="submission" date="2024-06" db="EMBL/GenBank/DDBJ databases">
        <title>Sorghum-associated microbial communities from plants grown in Nebraska, USA.</title>
        <authorList>
            <person name="Schachtman D."/>
        </authorList>
    </citation>
    <scope>NUCLEOTIDE SEQUENCE [LARGE SCALE GENOMIC DNA]</scope>
    <source>
        <strain evidence="2 3">1757</strain>
    </source>
</reference>
<name>A0ABV2Q0B2_9GAMM</name>
<sequence>MPGRYRAFLSCLAVMGLLYLPAAPACAQAAKAAGAGAETPRDGQHDFDFEIGTWRTHLKRLAHPLSGSNEWLEYEGVTTVRKVWNGRANLVELTADGPDGHFEGLNLRLYNPRSRQWSLNFANSSGGTLGQPTIGRFIDGRGEFYDQEDFDGRAIFVRFVITPLDADTIRFEQAFSDDGGKTWEINWVATDTRMK</sequence>
<evidence type="ECO:0000313" key="2">
    <source>
        <dbReference type="EMBL" id="MET4570258.1"/>
    </source>
</evidence>
<organism evidence="2 3">
    <name type="scientific">Rhodanobacter soli</name>
    <dbReference type="NCBI Taxonomy" id="590609"/>
    <lineage>
        <taxon>Bacteria</taxon>
        <taxon>Pseudomonadati</taxon>
        <taxon>Pseudomonadota</taxon>
        <taxon>Gammaproteobacteria</taxon>
        <taxon>Lysobacterales</taxon>
        <taxon>Rhodanobacteraceae</taxon>
        <taxon>Rhodanobacter</taxon>
    </lineage>
</organism>
<proteinExistence type="predicted"/>
<comment type="caution">
    <text evidence="2">The sequence shown here is derived from an EMBL/GenBank/DDBJ whole genome shotgun (WGS) entry which is preliminary data.</text>
</comment>
<feature type="chain" id="PRO_5045453929" description="DUF1579 domain-containing protein" evidence="1">
    <location>
        <begin position="28"/>
        <end position="195"/>
    </location>
</feature>
<gene>
    <name evidence="2" type="ORF">ABIE04_002619</name>
</gene>